<dbReference type="InterPro" id="IPR018152">
    <property type="entry name" value="SOD_Cu/Zn_BS"/>
</dbReference>
<dbReference type="InterPro" id="IPR001424">
    <property type="entry name" value="SOD_Cu_Zn_dom"/>
</dbReference>
<dbReference type="PANTHER" id="PTHR10003">
    <property type="entry name" value="SUPEROXIDE DISMUTASE CU-ZN -RELATED"/>
    <property type="match status" value="1"/>
</dbReference>
<accession>A0AB39JAJ0</accession>
<sequence length="204" mass="22718">MTNCCNHRKTSKFCKRIDGKVFKLPRKFTKDKCKRPRGFTMKSSCSPYKFCKKAVAVLAPNKDNITGEIYFTPSIGGIKIKYNINGLKNGKHGFHIHEYGDLTDGCNSACSHFNPDNKKHGGLNSSERHAGDLGNIETKQNKTRGTLFCKDLSLQPENKYNIIGRMIIIHEDEDDLGKGGNEESLKTGNAGKRIACGVIGIMKY</sequence>
<evidence type="ECO:0000259" key="1">
    <source>
        <dbReference type="Pfam" id="PF00080"/>
    </source>
</evidence>
<protein>
    <submittedName>
        <fullName evidence="2">Superoxide Dismutase Cu-Zn</fullName>
    </submittedName>
</protein>
<gene>
    <name evidence="2" type="ORF">FloV-SA2_00365</name>
</gene>
<dbReference type="GO" id="GO:0006801">
    <property type="term" value="P:superoxide metabolic process"/>
    <property type="evidence" value="ECO:0007669"/>
    <property type="project" value="InterPro"/>
</dbReference>
<dbReference type="PROSITE" id="PS00087">
    <property type="entry name" value="SOD_CU_ZN_1"/>
    <property type="match status" value="1"/>
</dbReference>
<dbReference type="PRINTS" id="PR00068">
    <property type="entry name" value="CUZNDISMTASE"/>
</dbReference>
<dbReference type="CDD" id="cd00305">
    <property type="entry name" value="Cu-Zn_Superoxide_Dismutase"/>
    <property type="match status" value="1"/>
</dbReference>
<organism evidence="2">
    <name type="scientific">Florenciella sp. virus SA2</name>
    <dbReference type="NCBI Taxonomy" id="3240092"/>
    <lineage>
        <taxon>Viruses</taxon>
    </lineage>
</organism>
<dbReference type="Pfam" id="PF00080">
    <property type="entry name" value="Sod_Cu"/>
    <property type="match status" value="1"/>
</dbReference>
<evidence type="ECO:0000313" key="2">
    <source>
        <dbReference type="EMBL" id="XDO02183.1"/>
    </source>
</evidence>
<dbReference type="GO" id="GO:0005507">
    <property type="term" value="F:copper ion binding"/>
    <property type="evidence" value="ECO:0007669"/>
    <property type="project" value="InterPro"/>
</dbReference>
<dbReference type="PROSITE" id="PS00332">
    <property type="entry name" value="SOD_CU_ZN_2"/>
    <property type="match status" value="1"/>
</dbReference>
<reference evidence="2" key="1">
    <citation type="submission" date="2024-03" db="EMBL/GenBank/DDBJ databases">
        <title>Eukaryotic viruses encode the ribosomal protein eL40.</title>
        <authorList>
            <person name="Thomy J."/>
            <person name="Schvarcz C.R."/>
            <person name="McBeain K.A."/>
            <person name="Edwards K.F."/>
            <person name="Steward G.F."/>
        </authorList>
    </citation>
    <scope>NUCLEOTIDE SEQUENCE</scope>
    <source>
        <strain evidence="2">FloV-SA2</strain>
    </source>
</reference>
<proteinExistence type="predicted"/>
<dbReference type="InterPro" id="IPR024134">
    <property type="entry name" value="SOD_Cu/Zn_/chaperone"/>
</dbReference>
<dbReference type="Gene3D" id="2.60.40.200">
    <property type="entry name" value="Superoxide dismutase, copper/zinc binding domain"/>
    <property type="match status" value="1"/>
</dbReference>
<dbReference type="EMBL" id="PP542043">
    <property type="protein sequence ID" value="XDO02183.1"/>
    <property type="molecule type" value="Genomic_DNA"/>
</dbReference>
<name>A0AB39JAJ0_9VIRU</name>
<dbReference type="SUPFAM" id="SSF49329">
    <property type="entry name" value="Cu,Zn superoxide dismutase-like"/>
    <property type="match status" value="1"/>
</dbReference>
<dbReference type="InterPro" id="IPR036423">
    <property type="entry name" value="SOD-like_Cu/Zn_dom_sf"/>
</dbReference>
<feature type="domain" description="Superoxide dismutase copper/zinc binding" evidence="1">
    <location>
        <begin position="66"/>
        <end position="199"/>
    </location>
</feature>